<keyword evidence="2" id="KW-1185">Reference proteome</keyword>
<accession>A0A5D2RGN5</accession>
<name>A0A5D2RGN5_GOSTO</name>
<organism evidence="1 2">
    <name type="scientific">Gossypium tomentosum</name>
    <name type="common">Hawaiian cotton</name>
    <name type="synonym">Gossypium sandvicense</name>
    <dbReference type="NCBI Taxonomy" id="34277"/>
    <lineage>
        <taxon>Eukaryota</taxon>
        <taxon>Viridiplantae</taxon>
        <taxon>Streptophyta</taxon>
        <taxon>Embryophyta</taxon>
        <taxon>Tracheophyta</taxon>
        <taxon>Spermatophyta</taxon>
        <taxon>Magnoliopsida</taxon>
        <taxon>eudicotyledons</taxon>
        <taxon>Gunneridae</taxon>
        <taxon>Pentapetalae</taxon>
        <taxon>rosids</taxon>
        <taxon>malvids</taxon>
        <taxon>Malvales</taxon>
        <taxon>Malvaceae</taxon>
        <taxon>Malvoideae</taxon>
        <taxon>Gossypium</taxon>
    </lineage>
</organism>
<dbReference type="Proteomes" id="UP000322667">
    <property type="component" value="Chromosome A02"/>
</dbReference>
<evidence type="ECO:0000313" key="1">
    <source>
        <dbReference type="EMBL" id="TYI39308.1"/>
    </source>
</evidence>
<dbReference type="EMBL" id="CM017611">
    <property type="protein sequence ID" value="TYI39308.1"/>
    <property type="molecule type" value="Genomic_DNA"/>
</dbReference>
<protein>
    <submittedName>
        <fullName evidence="1">Uncharacterized protein</fullName>
    </submittedName>
</protein>
<reference evidence="1 2" key="1">
    <citation type="submission" date="2019-07" db="EMBL/GenBank/DDBJ databases">
        <title>WGS assembly of Gossypium tomentosum.</title>
        <authorList>
            <person name="Chen Z.J."/>
            <person name="Sreedasyam A."/>
            <person name="Ando A."/>
            <person name="Song Q."/>
            <person name="De L."/>
            <person name="Hulse-Kemp A."/>
            <person name="Ding M."/>
            <person name="Ye W."/>
            <person name="Kirkbride R."/>
            <person name="Jenkins J."/>
            <person name="Plott C."/>
            <person name="Lovell J."/>
            <person name="Lin Y.-M."/>
            <person name="Vaughn R."/>
            <person name="Liu B."/>
            <person name="Li W."/>
            <person name="Simpson S."/>
            <person name="Scheffler B."/>
            <person name="Saski C."/>
            <person name="Grover C."/>
            <person name="Hu G."/>
            <person name="Conover J."/>
            <person name="Carlson J."/>
            <person name="Shu S."/>
            <person name="Boston L."/>
            <person name="Williams M."/>
            <person name="Peterson D."/>
            <person name="Mcgee K."/>
            <person name="Jones D."/>
            <person name="Wendel J."/>
            <person name="Stelly D."/>
            <person name="Grimwood J."/>
            <person name="Schmutz J."/>
        </authorList>
    </citation>
    <scope>NUCLEOTIDE SEQUENCE [LARGE SCALE GENOMIC DNA]</scope>
    <source>
        <strain evidence="1">7179.01</strain>
    </source>
</reference>
<proteinExistence type="predicted"/>
<evidence type="ECO:0000313" key="2">
    <source>
        <dbReference type="Proteomes" id="UP000322667"/>
    </source>
</evidence>
<sequence length="112" mass="13262">MRFYCFNSWSDESMKGHVEEVEVKCVRVDISRARDFVTAYAIYFGREFSELSNVTQNDPGDLCNEMVHLFSCRRRMPSKNKRWIIPKKEISFALACWVVHLILVKNIYCTRT</sequence>
<gene>
    <name evidence="1" type="ORF">ES332_A02G089300v1</name>
</gene>
<dbReference type="AlphaFoldDB" id="A0A5D2RGN5"/>